<proteinExistence type="predicted"/>
<evidence type="ECO:0000313" key="1">
    <source>
        <dbReference type="EMBL" id="OQV13922.1"/>
    </source>
</evidence>
<keyword evidence="2" id="KW-1185">Reference proteome</keyword>
<name>A0A1W0WFG9_HYPEX</name>
<accession>A0A1W0WFG9</accession>
<dbReference type="EMBL" id="MTYJ01000114">
    <property type="protein sequence ID" value="OQV13922.1"/>
    <property type="molecule type" value="Genomic_DNA"/>
</dbReference>
<comment type="caution">
    <text evidence="1">The sequence shown here is derived from an EMBL/GenBank/DDBJ whole genome shotgun (WGS) entry which is preliminary data.</text>
</comment>
<organism evidence="1 2">
    <name type="scientific">Hypsibius exemplaris</name>
    <name type="common">Freshwater tardigrade</name>
    <dbReference type="NCBI Taxonomy" id="2072580"/>
    <lineage>
        <taxon>Eukaryota</taxon>
        <taxon>Metazoa</taxon>
        <taxon>Ecdysozoa</taxon>
        <taxon>Tardigrada</taxon>
        <taxon>Eutardigrada</taxon>
        <taxon>Parachela</taxon>
        <taxon>Hypsibioidea</taxon>
        <taxon>Hypsibiidae</taxon>
        <taxon>Hypsibius</taxon>
    </lineage>
</organism>
<evidence type="ECO:0000313" key="2">
    <source>
        <dbReference type="Proteomes" id="UP000192578"/>
    </source>
</evidence>
<gene>
    <name evidence="1" type="ORF">BV898_11916</name>
</gene>
<protein>
    <submittedName>
        <fullName evidence="1">Uncharacterized protein</fullName>
    </submittedName>
</protein>
<dbReference type="AlphaFoldDB" id="A0A1W0WFG9"/>
<sequence>MFIKEDLLKLSKRQLNVVLREVEKRALIQRILQTTDAHDEEPVVICPQISTSTSTSAAVLNELQPISNGISQEPSSDEQPISESQIISNLEITFSCEEVEKRVTSFDEGCDTECGNKYRPVSCRHVQTLHTDQPAIGPRHTLRSKAYYLAALHIPPYQHRHEKEG</sequence>
<dbReference type="Proteomes" id="UP000192578">
    <property type="component" value="Unassembled WGS sequence"/>
</dbReference>
<reference evidence="2" key="1">
    <citation type="submission" date="2017-01" db="EMBL/GenBank/DDBJ databases">
        <title>Comparative genomics of anhydrobiosis in the tardigrade Hypsibius dujardini.</title>
        <authorList>
            <person name="Yoshida Y."/>
            <person name="Koutsovoulos G."/>
            <person name="Laetsch D."/>
            <person name="Stevens L."/>
            <person name="Kumar S."/>
            <person name="Horikawa D."/>
            <person name="Ishino K."/>
            <person name="Komine S."/>
            <person name="Tomita M."/>
            <person name="Blaxter M."/>
            <person name="Arakawa K."/>
        </authorList>
    </citation>
    <scope>NUCLEOTIDE SEQUENCE [LARGE SCALE GENOMIC DNA]</scope>
    <source>
        <strain evidence="2">Z151</strain>
    </source>
</reference>